<protein>
    <submittedName>
        <fullName evidence="3">Putative membrane protein</fullName>
    </submittedName>
</protein>
<accession>A9H6F9</accession>
<dbReference type="KEGG" id="gdi:GDI3546"/>
<organism evidence="3 4">
    <name type="scientific">Gluconacetobacter diazotrophicus (strain ATCC 49037 / DSM 5601 / CCUG 37298 / CIP 103539 / LMG 7603 / PAl5)</name>
    <dbReference type="NCBI Taxonomy" id="272568"/>
    <lineage>
        <taxon>Bacteria</taxon>
        <taxon>Pseudomonadati</taxon>
        <taxon>Pseudomonadota</taxon>
        <taxon>Alphaproteobacteria</taxon>
        <taxon>Acetobacterales</taxon>
        <taxon>Acetobacteraceae</taxon>
        <taxon>Gluconacetobacter</taxon>
    </lineage>
</organism>
<gene>
    <name evidence="3" type="ordered locus">GDI3546</name>
</gene>
<evidence type="ECO:0000256" key="2">
    <source>
        <dbReference type="SAM" id="Phobius"/>
    </source>
</evidence>
<feature type="region of interest" description="Disordered" evidence="1">
    <location>
        <begin position="1"/>
        <end position="21"/>
    </location>
</feature>
<proteinExistence type="predicted"/>
<keyword evidence="2" id="KW-1133">Transmembrane helix</keyword>
<reference evidence="3 4" key="1">
    <citation type="journal article" date="2009" name="BMC Genomics">
        <title>Complete genome sequence of the sugarcane nitrogen-fixing endophyte Gluconacetobacter diazotrophicus Pal5.</title>
        <authorList>
            <person name="Bertalan M."/>
            <person name="Albano R."/>
            <person name="Padua V."/>
            <person name="Rouws L."/>
            <person name="Rojas C."/>
            <person name="Hemerly A."/>
            <person name="Teixeira K."/>
            <person name="Schwab S."/>
            <person name="Araujo J."/>
            <person name="Oliveira A."/>
            <person name="Franca L."/>
            <person name="Magalhaes V."/>
            <person name="Alqueres S."/>
            <person name="Cardoso A."/>
            <person name="Almeida W."/>
            <person name="Loureiro M.M."/>
            <person name="Nogueira E."/>
            <person name="Cidade D."/>
            <person name="Oliveira D."/>
            <person name="Simao T."/>
            <person name="Macedo J."/>
            <person name="Valadao A."/>
            <person name="Dreschsel M."/>
            <person name="Freitas F."/>
            <person name="Vidal M."/>
            <person name="Guedes H."/>
            <person name="Rodrigues E."/>
            <person name="Meneses C."/>
            <person name="Brioso P."/>
            <person name="Pozzer L."/>
            <person name="Figueiredo D."/>
            <person name="Montano H."/>
            <person name="Junior J."/>
            <person name="Filho G."/>
            <person name="Flores V."/>
            <person name="Ferreira B."/>
            <person name="Branco A."/>
            <person name="Gonzalez P."/>
            <person name="Guillobel H."/>
            <person name="Lemos M."/>
            <person name="Seibel L."/>
            <person name="Macedo J."/>
            <person name="Alves-Ferreira M."/>
            <person name="Sachetto-Martins G."/>
            <person name="Coelho A."/>
            <person name="Santos E."/>
            <person name="Amaral G."/>
            <person name="Neves A."/>
            <person name="Pacheco A.B."/>
            <person name="Carvalho D."/>
            <person name="Lery L."/>
            <person name="Bisch P."/>
            <person name="Rossle S.C."/>
            <person name="Urmenyi T."/>
            <person name="Kruger W.V."/>
            <person name="Martins O."/>
            <person name="Baldani J.I."/>
            <person name="Ferreira P.C."/>
        </authorList>
    </citation>
    <scope>NUCLEOTIDE SEQUENCE [LARGE SCALE GENOMIC DNA]</scope>
    <source>
        <strain evidence="4">ATCC 49037 / DSM 5601 / CCUG 37298 / CIP 103539 / LMG 7603 / PAl5</strain>
    </source>
</reference>
<keyword evidence="4" id="KW-1185">Reference proteome</keyword>
<evidence type="ECO:0000256" key="1">
    <source>
        <dbReference type="SAM" id="MobiDB-lite"/>
    </source>
</evidence>
<sequence>MLGVKTASEEGASMNHMTAPRPSPPGHSIGYWAVMVAGITIIVALYAGILVFGQAW</sequence>
<feature type="transmembrane region" description="Helical" evidence="2">
    <location>
        <begin position="29"/>
        <end position="52"/>
    </location>
</feature>
<evidence type="ECO:0000313" key="4">
    <source>
        <dbReference type="Proteomes" id="UP000001176"/>
    </source>
</evidence>
<dbReference type="EMBL" id="AM889285">
    <property type="protein sequence ID" value="CAP57489.1"/>
    <property type="molecule type" value="Genomic_DNA"/>
</dbReference>
<evidence type="ECO:0000313" key="3">
    <source>
        <dbReference type="EMBL" id="CAP57489.1"/>
    </source>
</evidence>
<keyword evidence="2" id="KW-0812">Transmembrane</keyword>
<keyword evidence="2" id="KW-0472">Membrane</keyword>
<dbReference type="Proteomes" id="UP000001176">
    <property type="component" value="Chromosome"/>
</dbReference>
<dbReference type="AlphaFoldDB" id="A9H6F9"/>
<name>A9H6F9_GLUDA</name>